<dbReference type="PANTHER" id="PTHR33527:SF28">
    <property type="entry name" value="GB|AAD43168.1"/>
    <property type="match status" value="1"/>
</dbReference>
<organism evidence="1 2">
    <name type="scientific">Rehmannia glutinosa</name>
    <name type="common">Chinese foxglove</name>
    <dbReference type="NCBI Taxonomy" id="99300"/>
    <lineage>
        <taxon>Eukaryota</taxon>
        <taxon>Viridiplantae</taxon>
        <taxon>Streptophyta</taxon>
        <taxon>Embryophyta</taxon>
        <taxon>Tracheophyta</taxon>
        <taxon>Spermatophyta</taxon>
        <taxon>Magnoliopsida</taxon>
        <taxon>eudicotyledons</taxon>
        <taxon>Gunneridae</taxon>
        <taxon>Pentapetalae</taxon>
        <taxon>asterids</taxon>
        <taxon>lamiids</taxon>
        <taxon>Lamiales</taxon>
        <taxon>Orobanchaceae</taxon>
        <taxon>Rehmannieae</taxon>
        <taxon>Rehmannia</taxon>
    </lineage>
</organism>
<dbReference type="PANTHER" id="PTHR33527">
    <property type="entry name" value="OS07G0274300 PROTEIN"/>
    <property type="match status" value="1"/>
</dbReference>
<reference evidence="1 2" key="1">
    <citation type="journal article" date="2021" name="Comput. Struct. Biotechnol. J.">
        <title>De novo genome assembly of the potent medicinal plant Rehmannia glutinosa using nanopore technology.</title>
        <authorList>
            <person name="Ma L."/>
            <person name="Dong C."/>
            <person name="Song C."/>
            <person name="Wang X."/>
            <person name="Zheng X."/>
            <person name="Niu Y."/>
            <person name="Chen S."/>
            <person name="Feng W."/>
        </authorList>
    </citation>
    <scope>NUCLEOTIDE SEQUENCE [LARGE SCALE GENOMIC DNA]</scope>
    <source>
        <strain evidence="1">DH-2019</strain>
    </source>
</reference>
<accession>A0ABR0WFG8</accession>
<sequence length="466" mass="51925">MDDSSKTQSLFPMETCPQVSDEAFNLFHSIDRELYTRLIGNLRRDPAESIQVMAFWMWLEKESKDMNFIKRMLTLPLGLLNEVADETVTCLRCVESDSFLFGDGNGNEITLLPELLRGGRIISLRLFHENRIAVLRSVFKIINTVCTRAFSDILQRVWRVNGAAAAAAAAESGGGNGGGKKKKMGGVPVQFVGPVTHQVGEAERRIEGGGGGVAPPPPGTAILYHHPHLNVAPFLPLPHAAAAGGLIRMAGPPSPGPTIITLLLRWRRMLSGSPFTWWRRGIFRRTILAQRQMLSNELGEMLSRNLNINSREEINNRDIEEEEVPADDRTIFLTFSKGYPITEDEVREFFTRMRFGDLIEELIMQEVGDDEQVLYARMVARSTAVIDGIVGGNKANLLTDIDKGFNCRKKEIAGQNSPEPKGLDHPSCTSDKLHSHRDIWSLYALPLPLKQTKLESVLLHPLRLPS</sequence>
<dbReference type="Proteomes" id="UP001318860">
    <property type="component" value="Unassembled WGS sequence"/>
</dbReference>
<gene>
    <name evidence="1" type="ORF">DH2020_021690</name>
</gene>
<name>A0ABR0WFG8_REHGL</name>
<comment type="caution">
    <text evidence="1">The sequence shown here is derived from an EMBL/GenBank/DDBJ whole genome shotgun (WGS) entry which is preliminary data.</text>
</comment>
<keyword evidence="2" id="KW-1185">Reference proteome</keyword>
<evidence type="ECO:0000313" key="2">
    <source>
        <dbReference type="Proteomes" id="UP001318860"/>
    </source>
</evidence>
<protein>
    <submittedName>
        <fullName evidence="1">Uncharacterized protein</fullName>
    </submittedName>
</protein>
<evidence type="ECO:0000313" key="1">
    <source>
        <dbReference type="EMBL" id="KAK6144870.1"/>
    </source>
</evidence>
<dbReference type="EMBL" id="JABTTQ020000012">
    <property type="protein sequence ID" value="KAK6144870.1"/>
    <property type="molecule type" value="Genomic_DNA"/>
</dbReference>
<proteinExistence type="predicted"/>